<dbReference type="Gene3D" id="3.10.590.10">
    <property type="entry name" value="ph1033 like domains"/>
    <property type="match status" value="1"/>
</dbReference>
<dbReference type="InterPro" id="IPR002740">
    <property type="entry name" value="EVE_domain"/>
</dbReference>
<dbReference type="EMBL" id="PDUD01000017">
    <property type="protein sequence ID" value="PHN06510.1"/>
    <property type="molecule type" value="Genomic_DNA"/>
</dbReference>
<comment type="caution">
    <text evidence="2">The sequence shown here is derived from an EMBL/GenBank/DDBJ whole genome shotgun (WGS) entry which is preliminary data.</text>
</comment>
<reference evidence="2 3" key="1">
    <citation type="submission" date="2017-10" db="EMBL/GenBank/DDBJ databases">
        <title>The draft genome sequence of Lewinella nigricans NBRC 102662.</title>
        <authorList>
            <person name="Wang K."/>
        </authorList>
    </citation>
    <scope>NUCLEOTIDE SEQUENCE [LARGE SCALE GENOMIC DNA]</scope>
    <source>
        <strain evidence="2 3">NBRC 102662</strain>
    </source>
</reference>
<dbReference type="RefSeq" id="WP_099149765.1">
    <property type="nucleotide sequence ID" value="NZ_PDUD01000017.1"/>
</dbReference>
<dbReference type="InterPro" id="IPR047197">
    <property type="entry name" value="THYN1-like_EVE"/>
</dbReference>
<dbReference type="AlphaFoldDB" id="A0A2D0NDR1"/>
<dbReference type="PANTHER" id="PTHR14087:SF7">
    <property type="entry name" value="THYMOCYTE NUCLEAR PROTEIN 1"/>
    <property type="match status" value="1"/>
</dbReference>
<protein>
    <submittedName>
        <fullName evidence="2">Ubiquinol-cytochrome C reductase</fullName>
    </submittedName>
</protein>
<dbReference type="InterPro" id="IPR052181">
    <property type="entry name" value="5hmC_binding"/>
</dbReference>
<dbReference type="PANTHER" id="PTHR14087">
    <property type="entry name" value="THYMOCYTE NUCLEAR PROTEIN 1"/>
    <property type="match status" value="1"/>
</dbReference>
<dbReference type="CDD" id="cd21133">
    <property type="entry name" value="EVE"/>
    <property type="match status" value="1"/>
</dbReference>
<dbReference type="OrthoDB" id="9791347at2"/>
<keyword evidence="3" id="KW-1185">Reference proteome</keyword>
<dbReference type="Proteomes" id="UP000223913">
    <property type="component" value="Unassembled WGS sequence"/>
</dbReference>
<evidence type="ECO:0000313" key="2">
    <source>
        <dbReference type="EMBL" id="PHN06510.1"/>
    </source>
</evidence>
<evidence type="ECO:0000313" key="3">
    <source>
        <dbReference type="Proteomes" id="UP000223913"/>
    </source>
</evidence>
<dbReference type="SUPFAM" id="SSF88697">
    <property type="entry name" value="PUA domain-like"/>
    <property type="match status" value="1"/>
</dbReference>
<dbReference type="Pfam" id="PF01878">
    <property type="entry name" value="EVE"/>
    <property type="match status" value="1"/>
</dbReference>
<gene>
    <name evidence="2" type="ORF">CRP01_09390</name>
</gene>
<organism evidence="2 3">
    <name type="scientific">Flavilitoribacter nigricans (strain ATCC 23147 / DSM 23189 / NBRC 102662 / NCIMB 1420 / SS-2)</name>
    <name type="common">Lewinella nigricans</name>
    <dbReference type="NCBI Taxonomy" id="1122177"/>
    <lineage>
        <taxon>Bacteria</taxon>
        <taxon>Pseudomonadati</taxon>
        <taxon>Bacteroidota</taxon>
        <taxon>Saprospiria</taxon>
        <taxon>Saprospirales</taxon>
        <taxon>Lewinellaceae</taxon>
        <taxon>Flavilitoribacter</taxon>
    </lineage>
</organism>
<proteinExistence type="predicted"/>
<dbReference type="InterPro" id="IPR015947">
    <property type="entry name" value="PUA-like_sf"/>
</dbReference>
<name>A0A2D0NDR1_FLAN2</name>
<sequence>MKYWLVKSEPFEYSYDDLVRDGKAMWEGVRNYAARNHLREMRVGDLVLYYHSRKGLAVVGIAKVVREAYPDPTAEKGDWSVVDLVPVKAFNQPVSLKAIKATPALSEIPLVRIGRLSVMPIPKKAFDLILRMGETEV</sequence>
<feature type="domain" description="EVE" evidence="1">
    <location>
        <begin position="2"/>
        <end position="132"/>
    </location>
</feature>
<evidence type="ECO:0000259" key="1">
    <source>
        <dbReference type="Pfam" id="PF01878"/>
    </source>
</evidence>
<accession>A0A2D0NDR1</accession>